<sequence>MRQIIKRITSHGDIKVVYFGNSTILGQPIENWPVVDVLISFYSSGFPLEKAVRYVDLVRPFCINDLRLQLCLQDRREVYWRLNQAKVPTPSYFAVSRDKEIIDETDIVFDGASITFRGQTIPTPFVEKPVDGEDHNVWIYFGPESPCGPGVRRLFRKVDCKSSEFFPGPCDVRRDGAYLYEEFLEVKDAKDLKAYTVLPDYVHGELRKTPALDGIVERDDLGREVREVCVLSHEERRAAKMIGQAFGQRVCGFDILRKPDGSFIVCDVNGWSFVKGDHHYYDHTARVLRQLVIQAKNRLVARYENRTAAPDEPDNELGTLEAVVCVHRYADRSPKGKLKVMLPISLLNRIYGRLRAHSTISADKTPQKVQEFLEGLLKLQEEGVADAHADAVRQLIAGLTNPHQTHVSISFHPLDDETTFLSSTDFDESAVAAVVLKWGGQLTHAGVAQTRDAAIAFSEALPADRRAEFLEDARVFHASEARAAKTAEVFYGTLVSVNDDADMLPTAKAMIADDRMLQWKPGKVRSKRARIEERVVSVLMADRVFGFKPSDYTDDEIASLLPAGLRAIGNPTAALRELQKEMQRLVGDLREAIEPNGHACSDEPHKAVLKRWELLLSKIMTPQCIGTTLIKDIYDAAKYDAIHNRQLVSGVSMVYPVVHGLAELVIGAEYGITPQDKRSLANRISSNLLNAIITDLELAVHGTPPMTVANTRPGSPVGMARQLGVSVMEPPATIAIHNQSSLRSQRANSMLSDDEYYNSELSLVSTPTTGAPNSVKSDASRSLTNSLRLRDESPFDLDPDRLDFEVSNIVPLSQTHIDWERRMREMRPDNIHHGRLTMYFADTSHITALTRLFLFTHVPGLSLNYRPVSDMSYLSHLVFKLYRNCAGRYSVRVELSTGASHNPFQALGQDHALPIDTALPLIDCIKLPVLRNLFNRLAHSSRSRPEETLKGILAVFRHGDRTPKQKVKVRVQYPPLLGHLGDLRKDLVIKAEYEQDWMGRFVQILEDAVHCPRECDTNAVADWAGEQHGMRQILSCCKATYDGLKIQAKDKSDNSGPAALLICKWGGSLTRAGRHQAKKLGAVFRESVLPSDPVKKRQFLANAKVYTNNERRVHRSAITFSQALFSPDPIPADLVQENSLLIEQPQKISTLLDSTKAELRDVILNPPDLYRYPNMATAYDDLSARLSPELLDYLTENPNPEAALIEVYSQIEHLIRELEPLLDKYSPETNLGPHETLDLMMSRWKKARDDFKHPKTGVWDTSKIPDIFDGIKFDALHSCREDFLLGSPIVDTLKSMYEAVVDLANIVIPHEYGMTADERLRIATYSTGPLMYKLARTADNMMFEAVPSLRLYFTSESHLHGILNLLLMSGVEGMLLDRSDILELDFFTHVVFKVYESAASHFRIEVFFSTGATHNPFRDGDGTALSVEAPVLVHEGLSPAELQKLLPSIDFSEFLR</sequence>
<evidence type="ECO:0000256" key="6">
    <source>
        <dbReference type="ARBA" id="ARBA00022741"/>
    </source>
</evidence>
<dbReference type="PANTHER" id="PTHR12750:SF9">
    <property type="entry name" value="INOSITOL HEXAKISPHOSPHATE AND DIPHOSPHOINOSITOL-PENTAKISPHOSPHATE KINASE"/>
    <property type="match status" value="1"/>
</dbReference>
<gene>
    <name evidence="13" type="ORF">J8273_3201</name>
</gene>
<dbReference type="Gene3D" id="3.30.470.20">
    <property type="entry name" value="ATP-grasp fold, B domain"/>
    <property type="match status" value="1"/>
</dbReference>
<protein>
    <recommendedName>
        <fullName evidence="11">Inositol hexakisphosphate and diphosphoinositol-pentakisphosphate kinase</fullName>
        <ecNumber evidence="11">2.7.4.24</ecNumber>
    </recommendedName>
</protein>
<dbReference type="Pfam" id="PF00328">
    <property type="entry name" value="His_Phos_2"/>
    <property type="match status" value="2"/>
</dbReference>
<comment type="similarity">
    <text evidence="2 11">Belongs to the histidine acid phosphatase family. VIP1 subfamily.</text>
</comment>
<evidence type="ECO:0000256" key="3">
    <source>
        <dbReference type="ARBA" id="ARBA00022490"/>
    </source>
</evidence>
<dbReference type="InterPro" id="IPR029033">
    <property type="entry name" value="His_PPase_superfam"/>
</dbReference>
<dbReference type="GO" id="GO:0005829">
    <property type="term" value="C:cytosol"/>
    <property type="evidence" value="ECO:0007669"/>
    <property type="project" value="UniProtKB-SubCell"/>
</dbReference>
<organism evidence="13 14">
    <name type="scientific">Carpediemonas membranifera</name>
    <dbReference type="NCBI Taxonomy" id="201153"/>
    <lineage>
        <taxon>Eukaryota</taxon>
        <taxon>Metamonada</taxon>
        <taxon>Carpediemonas-like organisms</taxon>
        <taxon>Carpediemonas</taxon>
    </lineage>
</organism>
<evidence type="ECO:0000259" key="12">
    <source>
        <dbReference type="Pfam" id="PF18086"/>
    </source>
</evidence>
<comment type="catalytic activity">
    <reaction evidence="9">
        <text>5-diphospho-1D-myo-inositol 1,2,3,4,6-pentakisphosphate + ATP + H(+) = 1,5-bis(diphospho)-1D-myo-inositol 2,3,4,6-tetrakisphosphate + ADP</text>
        <dbReference type="Rhea" id="RHEA:10276"/>
        <dbReference type="ChEBI" id="CHEBI:15378"/>
        <dbReference type="ChEBI" id="CHEBI:30616"/>
        <dbReference type="ChEBI" id="CHEBI:58628"/>
        <dbReference type="ChEBI" id="CHEBI:77983"/>
        <dbReference type="ChEBI" id="CHEBI:456216"/>
        <dbReference type="EC" id="2.7.4.24"/>
    </reaction>
    <physiologicalReaction direction="left-to-right" evidence="9">
        <dbReference type="Rhea" id="RHEA:10277"/>
    </physiologicalReaction>
</comment>
<comment type="catalytic activity">
    <reaction evidence="10">
        <text>1D-myo-inositol hexakisphosphate + ATP = 1-diphospho-1D-myo-inositol 2,3,4,5,6-pentakisphosphate + ADP</text>
        <dbReference type="Rhea" id="RHEA:37459"/>
        <dbReference type="ChEBI" id="CHEBI:30616"/>
        <dbReference type="ChEBI" id="CHEBI:58130"/>
        <dbReference type="ChEBI" id="CHEBI:74946"/>
        <dbReference type="ChEBI" id="CHEBI:456216"/>
        <dbReference type="EC" id="2.7.4.24"/>
    </reaction>
    <physiologicalReaction direction="left-to-right" evidence="10">
        <dbReference type="Rhea" id="RHEA:37460"/>
    </physiologicalReaction>
</comment>
<evidence type="ECO:0000256" key="5">
    <source>
        <dbReference type="ARBA" id="ARBA00022679"/>
    </source>
</evidence>
<comment type="function">
    <text evidence="11">Bifunctional inositol kinase that acts in concert with the IP6K kinases to synthesize the diphosphate group-containing inositol pyrophosphates diphosphoinositol pentakisphosphate, PP-InsP5, and bis-diphosphoinositol tetrakisphosphate, (PP)2-InsP4. PP-InsP5 and (PP)2-InsP4, also respectively called InsP7 and InsP8, may regulate a variety of cellular processes, including apoptosis, vesicle trafficking, cytoskeletal dynamics, and exocytosis. Phosphorylates inositol hexakisphosphate (InsP6).</text>
</comment>
<keyword evidence="6 11" id="KW-0547">Nucleotide-binding</keyword>
<dbReference type="GO" id="GO:0000828">
    <property type="term" value="F:inositol hexakisphosphate kinase activity"/>
    <property type="evidence" value="ECO:0007669"/>
    <property type="project" value="UniProtKB-ARBA"/>
</dbReference>
<keyword evidence="8 11" id="KW-0067">ATP-binding</keyword>
<evidence type="ECO:0000256" key="9">
    <source>
        <dbReference type="ARBA" id="ARBA00033696"/>
    </source>
</evidence>
<evidence type="ECO:0000256" key="4">
    <source>
        <dbReference type="ARBA" id="ARBA00022553"/>
    </source>
</evidence>
<evidence type="ECO:0000256" key="7">
    <source>
        <dbReference type="ARBA" id="ARBA00022777"/>
    </source>
</evidence>
<comment type="subcellular location">
    <subcellularLocation>
        <location evidence="1 11">Cytoplasm</location>
        <location evidence="1 11">Cytosol</location>
    </subcellularLocation>
</comment>
<dbReference type="Gene3D" id="3.40.50.1240">
    <property type="entry name" value="Phosphoglycerate mutase-like"/>
    <property type="match status" value="2"/>
</dbReference>
<keyword evidence="5 11" id="KW-0808">Transferase</keyword>
<dbReference type="GO" id="GO:0033857">
    <property type="term" value="F:5-diphosphoinositol pentakisphosphate 1-kinase activity"/>
    <property type="evidence" value="ECO:0007669"/>
    <property type="project" value="TreeGrafter"/>
</dbReference>
<feature type="domain" description="VIP1 N-terminal" evidence="12">
    <location>
        <begin position="1"/>
        <end position="74"/>
    </location>
</feature>
<dbReference type="SUPFAM" id="SSF53254">
    <property type="entry name" value="Phosphoglycerate mutase-like"/>
    <property type="match status" value="2"/>
</dbReference>
<evidence type="ECO:0000256" key="2">
    <source>
        <dbReference type="ARBA" id="ARBA00005609"/>
    </source>
</evidence>
<dbReference type="OrthoDB" id="18042at2759"/>
<proteinExistence type="inferred from homology"/>
<evidence type="ECO:0000256" key="1">
    <source>
        <dbReference type="ARBA" id="ARBA00004514"/>
    </source>
</evidence>
<dbReference type="Pfam" id="PF18086">
    <property type="entry name" value="PPIP5K2_N"/>
    <property type="match status" value="1"/>
</dbReference>
<keyword evidence="7 11" id="KW-0418">Kinase</keyword>
<evidence type="ECO:0000313" key="13">
    <source>
        <dbReference type="EMBL" id="KAG9393072.1"/>
    </source>
</evidence>
<reference evidence="13" key="1">
    <citation type="submission" date="2021-05" db="EMBL/GenBank/DDBJ databases">
        <title>A free-living protist that lacks canonical eukaryotic 1 DNA replication and segregation systems.</title>
        <authorList>
            <person name="Salas-Leiva D.E."/>
            <person name="Tromer E.C."/>
            <person name="Curtis B.A."/>
            <person name="Jerlstrom-Hultqvist J."/>
            <person name="Kolisko M."/>
            <person name="Yi Z."/>
            <person name="Salas-Leiva J.S."/>
            <person name="Gallot-Lavallee L."/>
            <person name="Kops G.J.P.L."/>
            <person name="Archibald J.M."/>
            <person name="Simpson A.G.B."/>
            <person name="Roger A.J."/>
        </authorList>
    </citation>
    <scope>NUCLEOTIDE SEQUENCE</scope>
    <source>
        <strain evidence="13">BICM</strain>
    </source>
</reference>
<dbReference type="PROSITE" id="PS00616">
    <property type="entry name" value="HIS_ACID_PHOSPHAT_1"/>
    <property type="match status" value="1"/>
</dbReference>
<dbReference type="PANTHER" id="PTHR12750">
    <property type="entry name" value="DIPHOSPHOINOSITOL PENTAKISPHOSPHATE KINASE"/>
    <property type="match status" value="1"/>
</dbReference>
<dbReference type="FunFam" id="3.30.470.20:FF:000036">
    <property type="entry name" value="Inositol hexakisphosphate and diphosphoinositol-pentakisphosphate kinase"/>
    <property type="match status" value="1"/>
</dbReference>
<keyword evidence="4" id="KW-0597">Phosphoprotein</keyword>
<accession>A0A8J6BA10</accession>
<keyword evidence="3 11" id="KW-0963">Cytoplasm</keyword>
<name>A0A8J6BA10_9EUKA</name>
<dbReference type="InterPro" id="IPR037446">
    <property type="entry name" value="His_Pase_VIP1"/>
</dbReference>
<dbReference type="GO" id="GO:0005524">
    <property type="term" value="F:ATP binding"/>
    <property type="evidence" value="ECO:0007669"/>
    <property type="project" value="UniProtKB-KW"/>
</dbReference>
<evidence type="ECO:0000256" key="11">
    <source>
        <dbReference type="RuleBase" id="RU365032"/>
    </source>
</evidence>
<dbReference type="InterPro" id="IPR040557">
    <property type="entry name" value="VIP1_N"/>
</dbReference>
<evidence type="ECO:0000313" key="14">
    <source>
        <dbReference type="Proteomes" id="UP000717585"/>
    </source>
</evidence>
<evidence type="ECO:0000256" key="8">
    <source>
        <dbReference type="ARBA" id="ARBA00022840"/>
    </source>
</evidence>
<keyword evidence="14" id="KW-1185">Reference proteome</keyword>
<dbReference type="InterPro" id="IPR033379">
    <property type="entry name" value="Acid_Pase_AS"/>
</dbReference>
<evidence type="ECO:0000256" key="10">
    <source>
        <dbReference type="ARBA" id="ARBA00034629"/>
    </source>
</evidence>
<dbReference type="EMBL" id="JAHDYR010000025">
    <property type="protein sequence ID" value="KAG9393072.1"/>
    <property type="molecule type" value="Genomic_DNA"/>
</dbReference>
<comment type="caution">
    <text evidence="13">The sequence shown here is derived from an EMBL/GenBank/DDBJ whole genome shotgun (WGS) entry which is preliminary data.</text>
</comment>
<dbReference type="Gene3D" id="3.40.50.11950">
    <property type="match status" value="1"/>
</dbReference>
<dbReference type="EC" id="2.7.4.24" evidence="11"/>
<dbReference type="InterPro" id="IPR000560">
    <property type="entry name" value="His_Pase_clade-2"/>
</dbReference>
<dbReference type="GO" id="GO:0032958">
    <property type="term" value="P:inositol phosphate biosynthetic process"/>
    <property type="evidence" value="ECO:0007669"/>
    <property type="project" value="TreeGrafter"/>
</dbReference>
<dbReference type="Proteomes" id="UP000717585">
    <property type="component" value="Unassembled WGS sequence"/>
</dbReference>
<dbReference type="SUPFAM" id="SSF56059">
    <property type="entry name" value="Glutathione synthetase ATP-binding domain-like"/>
    <property type="match status" value="1"/>
</dbReference>
<dbReference type="GO" id="GO:0006020">
    <property type="term" value="P:inositol metabolic process"/>
    <property type="evidence" value="ECO:0007669"/>
    <property type="project" value="TreeGrafter"/>
</dbReference>